<evidence type="ECO:0000313" key="1">
    <source>
        <dbReference type="EMBL" id="PMD23735.1"/>
    </source>
</evidence>
<protein>
    <submittedName>
        <fullName evidence="1">Uncharacterized protein</fullName>
    </submittedName>
</protein>
<reference evidence="1 2" key="1">
    <citation type="submission" date="2016-05" db="EMBL/GenBank/DDBJ databases">
        <title>A degradative enzymes factory behind the ericoid mycorrhizal symbiosis.</title>
        <authorList>
            <consortium name="DOE Joint Genome Institute"/>
            <person name="Martino E."/>
            <person name="Morin E."/>
            <person name="Grelet G."/>
            <person name="Kuo A."/>
            <person name="Kohler A."/>
            <person name="Daghino S."/>
            <person name="Barry K."/>
            <person name="Choi C."/>
            <person name="Cichocki N."/>
            <person name="Clum A."/>
            <person name="Copeland A."/>
            <person name="Hainaut M."/>
            <person name="Haridas S."/>
            <person name="Labutti K."/>
            <person name="Lindquist E."/>
            <person name="Lipzen A."/>
            <person name="Khouja H.-R."/>
            <person name="Murat C."/>
            <person name="Ohm R."/>
            <person name="Olson A."/>
            <person name="Spatafora J."/>
            <person name="Veneault-Fourrey C."/>
            <person name="Henrissat B."/>
            <person name="Grigoriev I."/>
            <person name="Martin F."/>
            <person name="Perotto S."/>
        </authorList>
    </citation>
    <scope>NUCLEOTIDE SEQUENCE [LARGE SCALE GENOMIC DNA]</scope>
    <source>
        <strain evidence="1 2">UAMH 7357</strain>
    </source>
</reference>
<proteinExistence type="predicted"/>
<sequence>MSTLVVFLGMTKARAKEVWKPYLACRRRQIIAALGLKTNVPNGVAWELIVAEKDLANREGRWGEVTAGVKSSGKVMGLREWVLGVFLPPILEKYGWFGNSKGFDQLTKEEVRKCMAEIGMDADYQDYWTQNLWERLCQVGSFDRWIKFYWCELWDSCLSIDGKVRRGETIDL</sequence>
<organism evidence="1 2">
    <name type="scientific">Hyaloscypha hepaticicola</name>
    <dbReference type="NCBI Taxonomy" id="2082293"/>
    <lineage>
        <taxon>Eukaryota</taxon>
        <taxon>Fungi</taxon>
        <taxon>Dikarya</taxon>
        <taxon>Ascomycota</taxon>
        <taxon>Pezizomycotina</taxon>
        <taxon>Leotiomycetes</taxon>
        <taxon>Helotiales</taxon>
        <taxon>Hyaloscyphaceae</taxon>
        <taxon>Hyaloscypha</taxon>
    </lineage>
</organism>
<dbReference type="EMBL" id="KZ613474">
    <property type="protein sequence ID" value="PMD23735.1"/>
    <property type="molecule type" value="Genomic_DNA"/>
</dbReference>
<dbReference type="AlphaFoldDB" id="A0A2J6QBV5"/>
<accession>A0A2J6QBV5</accession>
<dbReference type="Proteomes" id="UP000235672">
    <property type="component" value="Unassembled WGS sequence"/>
</dbReference>
<evidence type="ECO:0000313" key="2">
    <source>
        <dbReference type="Proteomes" id="UP000235672"/>
    </source>
</evidence>
<name>A0A2J6QBV5_9HELO</name>
<keyword evidence="2" id="KW-1185">Reference proteome</keyword>
<gene>
    <name evidence="1" type="ORF">NA56DRAFT_701135</name>
</gene>